<name>A0A9P6E5P0_9AGAR</name>
<reference evidence="1" key="1">
    <citation type="submission" date="2020-11" db="EMBL/GenBank/DDBJ databases">
        <authorList>
            <consortium name="DOE Joint Genome Institute"/>
            <person name="Ahrendt S."/>
            <person name="Riley R."/>
            <person name="Andreopoulos W."/>
            <person name="Labutti K."/>
            <person name="Pangilinan J."/>
            <person name="Ruiz-Duenas F.J."/>
            <person name="Barrasa J.M."/>
            <person name="Sanchez-Garcia M."/>
            <person name="Camarero S."/>
            <person name="Miyauchi S."/>
            <person name="Serrano A."/>
            <person name="Linde D."/>
            <person name="Babiker R."/>
            <person name="Drula E."/>
            <person name="Ayuso-Fernandez I."/>
            <person name="Pacheco R."/>
            <person name="Padilla G."/>
            <person name="Ferreira P."/>
            <person name="Barriuso J."/>
            <person name="Kellner H."/>
            <person name="Castanera R."/>
            <person name="Alfaro M."/>
            <person name="Ramirez L."/>
            <person name="Pisabarro A.G."/>
            <person name="Kuo A."/>
            <person name="Tritt A."/>
            <person name="Lipzen A."/>
            <person name="He G."/>
            <person name="Yan M."/>
            <person name="Ng V."/>
            <person name="Cullen D."/>
            <person name="Martin F."/>
            <person name="Rosso M.-N."/>
            <person name="Henrissat B."/>
            <person name="Hibbett D."/>
            <person name="Martinez A.T."/>
            <person name="Grigoriev I.V."/>
        </authorList>
    </citation>
    <scope>NUCLEOTIDE SEQUENCE</scope>
    <source>
        <strain evidence="1">CBS 506.95</strain>
    </source>
</reference>
<gene>
    <name evidence="1" type="ORF">CPB83DRAFT_863826</name>
</gene>
<sequence>PKIETGSSGWLRQEEAVKNRSPLMRVILDLWPTISDQEFETLREFEIRP</sequence>
<protein>
    <submittedName>
        <fullName evidence="1">Uncharacterized protein</fullName>
    </submittedName>
</protein>
<dbReference type="AlphaFoldDB" id="A0A9P6E5P0"/>
<comment type="caution">
    <text evidence="1">The sequence shown here is derived from an EMBL/GenBank/DDBJ whole genome shotgun (WGS) entry which is preliminary data.</text>
</comment>
<evidence type="ECO:0000313" key="2">
    <source>
        <dbReference type="Proteomes" id="UP000807306"/>
    </source>
</evidence>
<evidence type="ECO:0000313" key="1">
    <source>
        <dbReference type="EMBL" id="KAF9522879.1"/>
    </source>
</evidence>
<keyword evidence="2" id="KW-1185">Reference proteome</keyword>
<feature type="non-terminal residue" evidence="1">
    <location>
        <position position="1"/>
    </location>
</feature>
<organism evidence="1 2">
    <name type="scientific">Crepidotus variabilis</name>
    <dbReference type="NCBI Taxonomy" id="179855"/>
    <lineage>
        <taxon>Eukaryota</taxon>
        <taxon>Fungi</taxon>
        <taxon>Dikarya</taxon>
        <taxon>Basidiomycota</taxon>
        <taxon>Agaricomycotina</taxon>
        <taxon>Agaricomycetes</taxon>
        <taxon>Agaricomycetidae</taxon>
        <taxon>Agaricales</taxon>
        <taxon>Agaricineae</taxon>
        <taxon>Crepidotaceae</taxon>
        <taxon>Crepidotus</taxon>
    </lineage>
</organism>
<dbReference type="EMBL" id="MU157931">
    <property type="protein sequence ID" value="KAF9522879.1"/>
    <property type="molecule type" value="Genomic_DNA"/>
</dbReference>
<dbReference type="Proteomes" id="UP000807306">
    <property type="component" value="Unassembled WGS sequence"/>
</dbReference>
<proteinExistence type="predicted"/>
<accession>A0A9P6E5P0</accession>